<dbReference type="Proteomes" id="UP000001753">
    <property type="component" value="Chromosome"/>
</dbReference>
<comment type="caution">
    <text evidence="1">The sequence shown here is derived from an EMBL/GenBank/DDBJ whole genome shotgun (WGS) entry which is preliminary data.</text>
</comment>
<proteinExistence type="predicted"/>
<sequence length="61" mass="7362">MRIGFHLFGFTSISKWCVFFFTLQNCKVNVREIEGTSFRKMRILRSDMIHISFKFEKLKNP</sequence>
<accession>C2XTX0</accession>
<dbReference type="HOGENOM" id="CLU_2912604_0_0_9"/>
<protein>
    <submittedName>
        <fullName evidence="1">Uncharacterized protein</fullName>
    </submittedName>
</protein>
<evidence type="ECO:0000313" key="1">
    <source>
        <dbReference type="EMBL" id="EEL70863.1"/>
    </source>
</evidence>
<reference evidence="1" key="1">
    <citation type="journal article" date="2012" name="Genome Res.">
        <title>Genomic characterization of the Bacillus cereus sensu lato species: Backdrop to the evolution of Bacillus anthracis.</title>
        <authorList>
            <person name="Zwick M.E."/>
            <person name="Joseph S.J."/>
            <person name="Didelot X."/>
            <person name="Chen P.E."/>
            <person name="Bishop-Lilly K.A."/>
            <person name="Stewart A.C."/>
            <person name="Willner K."/>
            <person name="Nolan N."/>
            <person name="Lentz S."/>
            <person name="Thomason M.K."/>
            <person name="Sozhamannan S."/>
            <person name="Mateczun A.J."/>
            <person name="Du L."/>
            <person name="Read T.D."/>
        </authorList>
    </citation>
    <scope>NUCLEOTIDE SEQUENCE [LARGE SCALE GENOMIC DNA]</scope>
    <source>
        <strain evidence="1">AH603</strain>
    </source>
</reference>
<name>C2XTX0_BACMY</name>
<dbReference type="AlphaFoldDB" id="C2XTX0"/>
<dbReference type="EMBL" id="ACMP01000067">
    <property type="protein sequence ID" value="EEL70863.1"/>
    <property type="molecule type" value="Genomic_DNA"/>
</dbReference>
<gene>
    <name evidence="1" type="ORF">bcere0026_21410</name>
</gene>
<organism evidence="1">
    <name type="scientific">Bacillus mycoides</name>
    <dbReference type="NCBI Taxonomy" id="1405"/>
    <lineage>
        <taxon>Bacteria</taxon>
        <taxon>Bacillati</taxon>
        <taxon>Bacillota</taxon>
        <taxon>Bacilli</taxon>
        <taxon>Bacillales</taxon>
        <taxon>Bacillaceae</taxon>
        <taxon>Bacillus</taxon>
        <taxon>Bacillus cereus group</taxon>
    </lineage>
</organism>